<dbReference type="SUPFAM" id="SSF46689">
    <property type="entry name" value="Homeodomain-like"/>
    <property type="match status" value="1"/>
</dbReference>
<proteinExistence type="predicted"/>
<dbReference type="InterPro" id="IPR009057">
    <property type="entry name" value="Homeodomain-like_sf"/>
</dbReference>
<dbReference type="Pfam" id="PF13305">
    <property type="entry name" value="TetR_C_33"/>
    <property type="match status" value="1"/>
</dbReference>
<sequence>MPAEQRKAKARHERGRLIVAAARELAEAEGWEAVTTRKLADKVEYSQPVLYSHFKNMDAIAAAVALEGIEELGGLLSKATGLRGLADTYLSYAADHPAVYQAMFVRPTDLTFATGDIPPALRAAFASLRAGVTPFAKDDAETLTELFWSSLHGLATLQAGSRLRPDHQHHRVNHLIALITG</sequence>
<dbReference type="InterPro" id="IPR001647">
    <property type="entry name" value="HTH_TetR"/>
</dbReference>
<dbReference type="PROSITE" id="PS50977">
    <property type="entry name" value="HTH_TETR_2"/>
    <property type="match status" value="1"/>
</dbReference>
<organism evidence="6 7">
    <name type="scientific">Kribbella koreensis</name>
    <dbReference type="NCBI Taxonomy" id="57909"/>
    <lineage>
        <taxon>Bacteria</taxon>
        <taxon>Bacillati</taxon>
        <taxon>Actinomycetota</taxon>
        <taxon>Actinomycetes</taxon>
        <taxon>Propionibacteriales</taxon>
        <taxon>Kribbellaceae</taxon>
        <taxon>Kribbella</taxon>
    </lineage>
</organism>
<dbReference type="Gene3D" id="1.10.357.10">
    <property type="entry name" value="Tetracycline Repressor, domain 2"/>
    <property type="match status" value="1"/>
</dbReference>
<dbReference type="PANTHER" id="PTHR30055:SF234">
    <property type="entry name" value="HTH-TYPE TRANSCRIPTIONAL REGULATOR BETI"/>
    <property type="match status" value="1"/>
</dbReference>
<name>A0ABN1RQ48_9ACTN</name>
<evidence type="ECO:0000256" key="2">
    <source>
        <dbReference type="ARBA" id="ARBA00023125"/>
    </source>
</evidence>
<keyword evidence="1" id="KW-0805">Transcription regulation</keyword>
<keyword evidence="3" id="KW-0804">Transcription</keyword>
<dbReference type="InterPro" id="IPR036271">
    <property type="entry name" value="Tet_transcr_reg_TetR-rel_C_sf"/>
</dbReference>
<dbReference type="Pfam" id="PF00440">
    <property type="entry name" value="TetR_N"/>
    <property type="match status" value="1"/>
</dbReference>
<feature type="domain" description="HTH tetR-type" evidence="5">
    <location>
        <begin position="12"/>
        <end position="72"/>
    </location>
</feature>
<protein>
    <submittedName>
        <fullName evidence="6">TetR/AcrR family transcriptional regulator</fullName>
    </submittedName>
</protein>
<keyword evidence="7" id="KW-1185">Reference proteome</keyword>
<dbReference type="Proteomes" id="UP001500542">
    <property type="component" value="Unassembled WGS sequence"/>
</dbReference>
<dbReference type="InterPro" id="IPR025996">
    <property type="entry name" value="MT1864/Rv1816-like_C"/>
</dbReference>
<accession>A0ABN1RQ48</accession>
<reference evidence="6 7" key="1">
    <citation type="journal article" date="2019" name="Int. J. Syst. Evol. Microbiol.">
        <title>The Global Catalogue of Microorganisms (GCM) 10K type strain sequencing project: providing services to taxonomists for standard genome sequencing and annotation.</title>
        <authorList>
            <consortium name="The Broad Institute Genomics Platform"/>
            <consortium name="The Broad Institute Genome Sequencing Center for Infectious Disease"/>
            <person name="Wu L."/>
            <person name="Ma J."/>
        </authorList>
    </citation>
    <scope>NUCLEOTIDE SEQUENCE [LARGE SCALE GENOMIC DNA]</scope>
    <source>
        <strain evidence="6 7">JCM 10977</strain>
    </source>
</reference>
<evidence type="ECO:0000313" key="6">
    <source>
        <dbReference type="EMBL" id="GAA0961524.1"/>
    </source>
</evidence>
<gene>
    <name evidence="6" type="ORF">GCM10009554_78130</name>
</gene>
<evidence type="ECO:0000256" key="3">
    <source>
        <dbReference type="ARBA" id="ARBA00023163"/>
    </source>
</evidence>
<feature type="DNA-binding region" description="H-T-H motif" evidence="4">
    <location>
        <begin position="35"/>
        <end position="54"/>
    </location>
</feature>
<dbReference type="SUPFAM" id="SSF48498">
    <property type="entry name" value="Tetracyclin repressor-like, C-terminal domain"/>
    <property type="match status" value="1"/>
</dbReference>
<dbReference type="RefSeq" id="WP_343982822.1">
    <property type="nucleotide sequence ID" value="NZ_BAAAHK010000022.1"/>
</dbReference>
<dbReference type="EMBL" id="BAAAHK010000022">
    <property type="protein sequence ID" value="GAA0961524.1"/>
    <property type="molecule type" value="Genomic_DNA"/>
</dbReference>
<evidence type="ECO:0000256" key="4">
    <source>
        <dbReference type="PROSITE-ProRule" id="PRU00335"/>
    </source>
</evidence>
<evidence type="ECO:0000259" key="5">
    <source>
        <dbReference type="PROSITE" id="PS50977"/>
    </source>
</evidence>
<evidence type="ECO:0000256" key="1">
    <source>
        <dbReference type="ARBA" id="ARBA00023015"/>
    </source>
</evidence>
<dbReference type="InterPro" id="IPR050109">
    <property type="entry name" value="HTH-type_TetR-like_transc_reg"/>
</dbReference>
<keyword evidence="2 4" id="KW-0238">DNA-binding</keyword>
<dbReference type="PANTHER" id="PTHR30055">
    <property type="entry name" value="HTH-TYPE TRANSCRIPTIONAL REGULATOR RUTR"/>
    <property type="match status" value="1"/>
</dbReference>
<comment type="caution">
    <text evidence="6">The sequence shown here is derived from an EMBL/GenBank/DDBJ whole genome shotgun (WGS) entry which is preliminary data.</text>
</comment>
<evidence type="ECO:0000313" key="7">
    <source>
        <dbReference type="Proteomes" id="UP001500542"/>
    </source>
</evidence>